<dbReference type="Gene3D" id="1.25.10.10">
    <property type="entry name" value="Leucine-rich Repeat Variant"/>
    <property type="match status" value="1"/>
</dbReference>
<dbReference type="PANTHER" id="PTHR45725">
    <property type="entry name" value="FORMIN HOMOLOGY 2 FAMILY MEMBER"/>
    <property type="match status" value="1"/>
</dbReference>
<dbReference type="InterPro" id="IPR016024">
    <property type="entry name" value="ARM-type_fold"/>
</dbReference>
<dbReference type="GO" id="GO:0030838">
    <property type="term" value="P:positive regulation of actin filament polymerization"/>
    <property type="evidence" value="ECO:0007669"/>
    <property type="project" value="TreeGrafter"/>
</dbReference>
<dbReference type="SMART" id="SM01139">
    <property type="entry name" value="Drf_FH3"/>
    <property type="match status" value="1"/>
</dbReference>
<accession>A0A7R8VN75</accession>
<dbReference type="Gene3D" id="1.10.238.150">
    <property type="entry name" value="Formin, FH3 diaphanous domain"/>
    <property type="match status" value="1"/>
</dbReference>
<dbReference type="AlphaFoldDB" id="A0A7R8VN75"/>
<dbReference type="FunFam" id="1.25.10.10:FF:000800">
    <property type="entry name" value="Disheveled-associated activator of morphogenesis"/>
    <property type="match status" value="1"/>
</dbReference>
<proteinExistence type="predicted"/>
<name>A0A7R8VN75_TIMDO</name>
<dbReference type="Pfam" id="PF06371">
    <property type="entry name" value="Drf_GBD"/>
    <property type="match status" value="1"/>
</dbReference>
<evidence type="ECO:0000313" key="2">
    <source>
        <dbReference type="EMBL" id="CAD7201408.1"/>
    </source>
</evidence>
<dbReference type="SMART" id="SM01140">
    <property type="entry name" value="Drf_GBD"/>
    <property type="match status" value="1"/>
</dbReference>
<gene>
    <name evidence="2" type="ORF">TDIB3V08_LOCUS7609</name>
</gene>
<dbReference type="PANTHER" id="PTHR45725:SF1">
    <property type="entry name" value="DISHEVELLED ASSOCIATED ACTIVATOR OF MORPHOGENESIS, ISOFORM D"/>
    <property type="match status" value="1"/>
</dbReference>
<dbReference type="Pfam" id="PF06367">
    <property type="entry name" value="Drf_FH3"/>
    <property type="match status" value="1"/>
</dbReference>
<dbReference type="GO" id="GO:0003779">
    <property type="term" value="F:actin binding"/>
    <property type="evidence" value="ECO:0007669"/>
    <property type="project" value="InterPro"/>
</dbReference>
<organism evidence="2">
    <name type="scientific">Timema douglasi</name>
    <name type="common">Walking stick</name>
    <dbReference type="NCBI Taxonomy" id="61478"/>
    <lineage>
        <taxon>Eukaryota</taxon>
        <taxon>Metazoa</taxon>
        <taxon>Ecdysozoa</taxon>
        <taxon>Arthropoda</taxon>
        <taxon>Hexapoda</taxon>
        <taxon>Insecta</taxon>
        <taxon>Pterygota</taxon>
        <taxon>Neoptera</taxon>
        <taxon>Polyneoptera</taxon>
        <taxon>Phasmatodea</taxon>
        <taxon>Timematodea</taxon>
        <taxon>Timematoidea</taxon>
        <taxon>Timematidae</taxon>
        <taxon>Timema</taxon>
    </lineage>
</organism>
<dbReference type="PROSITE" id="PS51232">
    <property type="entry name" value="GBD_FH3"/>
    <property type="match status" value="1"/>
</dbReference>
<feature type="domain" description="GBD/FH3" evidence="1">
    <location>
        <begin position="82"/>
        <end position="445"/>
    </location>
</feature>
<dbReference type="InterPro" id="IPR051425">
    <property type="entry name" value="Formin_Homology"/>
</dbReference>
<protein>
    <recommendedName>
        <fullName evidence="1">GBD/FH3 domain-containing protein</fullName>
    </recommendedName>
</protein>
<dbReference type="SUPFAM" id="SSF48371">
    <property type="entry name" value="ARM repeat"/>
    <property type="match status" value="1"/>
</dbReference>
<sequence length="462" mass="52386">MRSPKRVTRVVTHKSLPSCPVGLNLENLCERVREYLPSLTMPASRGRKGWCGCLQNAEPPEITYCVVDQAGTLSLQALTPTQPMPAEDELNVKFLELVDELDLTPPNKAAMLSLPSEKKWQIYCSRKKDQEGVTDLSHLPEHYIERVQALAMLQYPTDSEEEVRSRTRQLDGLKTALRTQPHSFVLRFIELDGLVGLLGFLSSMDYTTSQSSIHTSLIGCVKALMNNSNGRAHVLAHPTGINTIAQSLCTENIKTKVAVLEILGAVCLVPGGHKKVLEAMLHYQKFAFERTRFQGIVNDLDRSTGVYRDEVNLKTAIMSFVNAVLNYGPGQENLEFRLHLRYEFLMLGIQPVIDKLRSHENETLNRRKRYFDIFILFQDHIDTKSATAMFDLLRKKLSHTSAYPHLLSLLKHCTLLPLDYGTYPQHWMLFDRIVQQIILQGESGDNPDISPLRINVKEIVHL</sequence>
<dbReference type="InterPro" id="IPR011989">
    <property type="entry name" value="ARM-like"/>
</dbReference>
<dbReference type="GO" id="GO:0031267">
    <property type="term" value="F:small GTPase binding"/>
    <property type="evidence" value="ECO:0007669"/>
    <property type="project" value="InterPro"/>
</dbReference>
<evidence type="ECO:0000259" key="1">
    <source>
        <dbReference type="PROSITE" id="PS51232"/>
    </source>
</evidence>
<dbReference type="EMBL" id="OA568336">
    <property type="protein sequence ID" value="CAD7201408.1"/>
    <property type="molecule type" value="Genomic_DNA"/>
</dbReference>
<reference evidence="2" key="1">
    <citation type="submission" date="2020-11" db="EMBL/GenBank/DDBJ databases">
        <authorList>
            <person name="Tran Van P."/>
        </authorList>
    </citation>
    <scope>NUCLEOTIDE SEQUENCE</scope>
</reference>
<dbReference type="InterPro" id="IPR010472">
    <property type="entry name" value="FH3_dom"/>
</dbReference>
<dbReference type="GO" id="GO:0030036">
    <property type="term" value="P:actin cytoskeleton organization"/>
    <property type="evidence" value="ECO:0007669"/>
    <property type="project" value="InterPro"/>
</dbReference>
<dbReference type="InterPro" id="IPR014768">
    <property type="entry name" value="GBD/FH3_dom"/>
</dbReference>
<dbReference type="InterPro" id="IPR010473">
    <property type="entry name" value="GTPase-bd"/>
</dbReference>